<evidence type="ECO:0000313" key="5">
    <source>
        <dbReference type="Proteomes" id="UP000310200"/>
    </source>
</evidence>
<dbReference type="PANTHER" id="PTHR43115:SF4">
    <property type="entry name" value="DEHYDROGENASE_REDUCTASE SDR FAMILY MEMBER 11"/>
    <property type="match status" value="1"/>
</dbReference>
<dbReference type="Pfam" id="PF00106">
    <property type="entry name" value="adh_short"/>
    <property type="match status" value="1"/>
</dbReference>
<protein>
    <submittedName>
        <fullName evidence="4">Dehydrogenase/reductase SDR family member</fullName>
    </submittedName>
</protein>
<keyword evidence="5" id="KW-1185">Reference proteome</keyword>
<reference evidence="4 5" key="1">
    <citation type="journal article" date="2019" name="Philos. Trans. R. Soc. Lond., B, Biol. Sci.">
        <title>Ant behaviour and brain gene expression of defending hosts depend on the ecological success of the intruding social parasite.</title>
        <authorList>
            <person name="Kaur R."/>
            <person name="Stoldt M."/>
            <person name="Jongepier E."/>
            <person name="Feldmeyer B."/>
            <person name="Menzel F."/>
            <person name="Bornberg-Bauer E."/>
            <person name="Foitzik S."/>
        </authorList>
    </citation>
    <scope>NUCLEOTIDE SEQUENCE [LARGE SCALE GENOMIC DNA]</scope>
    <source>
        <tissue evidence="4">Whole body</tissue>
    </source>
</reference>
<dbReference type="STRING" id="300112.A0A4S2KQ29"/>
<dbReference type="InterPro" id="IPR002347">
    <property type="entry name" value="SDR_fam"/>
</dbReference>
<comment type="caution">
    <text evidence="4">The sequence shown here is derived from an EMBL/GenBank/DDBJ whole genome shotgun (WGS) entry which is preliminary data.</text>
</comment>
<dbReference type="PRINTS" id="PR00081">
    <property type="entry name" value="GDHRDH"/>
</dbReference>
<name>A0A4S2KQ29_9HYME</name>
<sequence>MDRWIGKVAMITGASAGIGAQITRALAKNGMKVIAVARRLEKLEELAKNIKREFKAEVYTMQCDVRQEENILKVFKWAEERLSGIDVMINNAGVISNETIIEGSTETYREIMDVNVIAAAICSRELVQSVKKRKASGHIINISSVAGHNAQKVTAPVSLYCASKFAITGMAASLCNELINANLDVKVTNVSPGAVRTSMLMETYGLSDAISNNLCPVLEDKDVAHAVVYILSTPPHVQISEVVLTIHEAAFTSENVKRFTAE</sequence>
<evidence type="ECO:0000256" key="2">
    <source>
        <dbReference type="ARBA" id="ARBA00023002"/>
    </source>
</evidence>
<dbReference type="AlphaFoldDB" id="A0A4S2KQ29"/>
<accession>A0A4S2KQ29</accession>
<dbReference type="InterPro" id="IPR036291">
    <property type="entry name" value="NAD(P)-bd_dom_sf"/>
</dbReference>
<evidence type="ECO:0000313" key="4">
    <source>
        <dbReference type="EMBL" id="TGZ51496.1"/>
    </source>
</evidence>
<dbReference type="Gene3D" id="3.40.50.720">
    <property type="entry name" value="NAD(P)-binding Rossmann-like Domain"/>
    <property type="match status" value="1"/>
</dbReference>
<keyword evidence="2" id="KW-0560">Oxidoreductase</keyword>
<evidence type="ECO:0000256" key="1">
    <source>
        <dbReference type="ARBA" id="ARBA00006484"/>
    </source>
</evidence>
<gene>
    <name evidence="4" type="ORF">DBV15_02254</name>
</gene>
<organism evidence="4 5">
    <name type="scientific">Temnothorax longispinosus</name>
    <dbReference type="NCBI Taxonomy" id="300112"/>
    <lineage>
        <taxon>Eukaryota</taxon>
        <taxon>Metazoa</taxon>
        <taxon>Ecdysozoa</taxon>
        <taxon>Arthropoda</taxon>
        <taxon>Hexapoda</taxon>
        <taxon>Insecta</taxon>
        <taxon>Pterygota</taxon>
        <taxon>Neoptera</taxon>
        <taxon>Endopterygota</taxon>
        <taxon>Hymenoptera</taxon>
        <taxon>Apocrita</taxon>
        <taxon>Aculeata</taxon>
        <taxon>Formicoidea</taxon>
        <taxon>Formicidae</taxon>
        <taxon>Myrmicinae</taxon>
        <taxon>Temnothorax</taxon>
    </lineage>
</organism>
<dbReference type="GO" id="GO:0016616">
    <property type="term" value="F:oxidoreductase activity, acting on the CH-OH group of donors, NAD or NADP as acceptor"/>
    <property type="evidence" value="ECO:0007669"/>
    <property type="project" value="UniProtKB-ARBA"/>
</dbReference>
<evidence type="ECO:0000256" key="3">
    <source>
        <dbReference type="RuleBase" id="RU000363"/>
    </source>
</evidence>
<dbReference type="SUPFAM" id="SSF51735">
    <property type="entry name" value="NAD(P)-binding Rossmann-fold domains"/>
    <property type="match status" value="1"/>
</dbReference>
<dbReference type="Proteomes" id="UP000310200">
    <property type="component" value="Unassembled WGS sequence"/>
</dbReference>
<dbReference type="FunFam" id="3.40.50.720:FF:000047">
    <property type="entry name" value="NADP-dependent L-serine/L-allo-threonine dehydrogenase"/>
    <property type="match status" value="1"/>
</dbReference>
<proteinExistence type="inferred from homology"/>
<dbReference type="EMBL" id="QBLH01001647">
    <property type="protein sequence ID" value="TGZ51496.1"/>
    <property type="molecule type" value="Genomic_DNA"/>
</dbReference>
<dbReference type="PANTHER" id="PTHR43115">
    <property type="entry name" value="DEHYDROGENASE/REDUCTASE SDR FAMILY MEMBER 11"/>
    <property type="match status" value="1"/>
</dbReference>
<dbReference type="PRINTS" id="PR00080">
    <property type="entry name" value="SDRFAMILY"/>
</dbReference>
<comment type="similarity">
    <text evidence="1 3">Belongs to the short-chain dehydrogenases/reductases (SDR) family.</text>
</comment>